<dbReference type="Pfam" id="PF14450">
    <property type="entry name" value="FtsA"/>
    <property type="match status" value="2"/>
</dbReference>
<dbReference type="HAMAP" id="MF_02033">
    <property type="entry name" value="FtsA"/>
    <property type="match status" value="1"/>
</dbReference>
<dbReference type="Proteomes" id="UP000762676">
    <property type="component" value="Unassembled WGS sequence"/>
</dbReference>
<sequence length="436" mass="47939">MKQRSISVGLDIGTTKTATIIGRENEYGKLDILGLGVAKSKGVHRGVVSNQVQTIQSIKKAVEQSERLSGHTIKDITVGIAGQHIRSLQHNDYVTISNSEGVIRAEDVNRLKAQAYKLKMRAGEEIIHALPQDYTIDDQTEIKDPVGMYGNRLEANFHIVAGQISSIRNIAICVQKAGLNLKAITLEPLASADSVLMKEEKEAGVTLVDIGGGTTDLAIFKGGILRHTAVIPYGGDIITKAIEEGCSLINATAEELKIKYGSAWPGMIGSNEIVSVRGLKGRPRKEISLRFLSGMIYATVEKIFKIVDNEIKNYGSSNQNRKLIAGIVLTGGGSQLKHLKQLVEYICGIDVRIGRPTEHLAGDSDEATCSPKFATGIGLAMNPFMDVQDEKESVEKKECIPKEEEKEKRIEEKDFSRKRLWEKLMDGTRRFLERVE</sequence>
<evidence type="ECO:0000259" key="5">
    <source>
        <dbReference type="SMART" id="SM00842"/>
    </source>
</evidence>
<evidence type="ECO:0000256" key="3">
    <source>
        <dbReference type="ARBA" id="ARBA00023136"/>
    </source>
</evidence>
<gene>
    <name evidence="6" type="ORF">ElyMa_001981800</name>
</gene>
<dbReference type="InterPro" id="IPR050696">
    <property type="entry name" value="FtsA/MreB"/>
</dbReference>
<dbReference type="NCBIfam" id="TIGR01174">
    <property type="entry name" value="ftsA"/>
    <property type="match status" value="1"/>
</dbReference>
<evidence type="ECO:0000313" key="6">
    <source>
        <dbReference type="EMBL" id="GFR66840.1"/>
    </source>
</evidence>
<protein>
    <submittedName>
        <fullName evidence="6">Cell division protein FtsA</fullName>
    </submittedName>
</protein>
<proteinExistence type="inferred from homology"/>
<keyword evidence="7" id="KW-1185">Reference proteome</keyword>
<comment type="caution">
    <text evidence="6">The sequence shown here is derived from an EMBL/GenBank/DDBJ whole genome shotgun (WGS) entry which is preliminary data.</text>
</comment>
<dbReference type="SUPFAM" id="SSF53067">
    <property type="entry name" value="Actin-like ATPase domain"/>
    <property type="match status" value="2"/>
</dbReference>
<name>A0AAV4F1M3_9GAST</name>
<evidence type="ECO:0000313" key="7">
    <source>
        <dbReference type="Proteomes" id="UP000762676"/>
    </source>
</evidence>
<dbReference type="Gene3D" id="3.30.420.40">
    <property type="match status" value="2"/>
</dbReference>
<dbReference type="Pfam" id="PF02491">
    <property type="entry name" value="SHS2_FTSA"/>
    <property type="match status" value="1"/>
</dbReference>
<accession>A0AAV4F1M3</accession>
<dbReference type="GO" id="GO:0009898">
    <property type="term" value="C:cytoplasmic side of plasma membrane"/>
    <property type="evidence" value="ECO:0007669"/>
    <property type="project" value="TreeGrafter"/>
</dbReference>
<evidence type="ECO:0000256" key="2">
    <source>
        <dbReference type="ARBA" id="ARBA00022618"/>
    </source>
</evidence>
<evidence type="ECO:0000256" key="1">
    <source>
        <dbReference type="ARBA" id="ARBA00022475"/>
    </source>
</evidence>
<keyword evidence="4" id="KW-0131">Cell cycle</keyword>
<dbReference type="PANTHER" id="PTHR32432">
    <property type="entry name" value="CELL DIVISION PROTEIN FTSA-RELATED"/>
    <property type="match status" value="1"/>
</dbReference>
<dbReference type="GO" id="GO:0051301">
    <property type="term" value="P:cell division"/>
    <property type="evidence" value="ECO:0007669"/>
    <property type="project" value="UniProtKB-KW"/>
</dbReference>
<dbReference type="CDD" id="cd24048">
    <property type="entry name" value="ASKHA_NBD_FtsA"/>
    <property type="match status" value="1"/>
</dbReference>
<keyword evidence="1" id="KW-1003">Cell membrane</keyword>
<dbReference type="SMART" id="SM00842">
    <property type="entry name" value="FtsA"/>
    <property type="match status" value="1"/>
</dbReference>
<reference evidence="6 7" key="1">
    <citation type="journal article" date="2021" name="Elife">
        <title>Chloroplast acquisition without the gene transfer in kleptoplastic sea slugs, Plakobranchus ocellatus.</title>
        <authorList>
            <person name="Maeda T."/>
            <person name="Takahashi S."/>
            <person name="Yoshida T."/>
            <person name="Shimamura S."/>
            <person name="Takaki Y."/>
            <person name="Nagai Y."/>
            <person name="Toyoda A."/>
            <person name="Suzuki Y."/>
            <person name="Arimoto A."/>
            <person name="Ishii H."/>
            <person name="Satoh N."/>
            <person name="Nishiyama T."/>
            <person name="Hasebe M."/>
            <person name="Maruyama T."/>
            <person name="Minagawa J."/>
            <person name="Obokata J."/>
            <person name="Shigenobu S."/>
        </authorList>
    </citation>
    <scope>NUCLEOTIDE SEQUENCE [LARGE SCALE GENOMIC DNA]</scope>
</reference>
<dbReference type="PIRSF" id="PIRSF003101">
    <property type="entry name" value="FtsA"/>
    <property type="match status" value="1"/>
</dbReference>
<dbReference type="InterPro" id="IPR020823">
    <property type="entry name" value="Cell_div_FtsA"/>
</dbReference>
<keyword evidence="2 6" id="KW-0132">Cell division</keyword>
<dbReference type="EMBL" id="BMAT01004028">
    <property type="protein sequence ID" value="GFR66840.1"/>
    <property type="molecule type" value="Genomic_DNA"/>
</dbReference>
<evidence type="ECO:0000256" key="4">
    <source>
        <dbReference type="ARBA" id="ARBA00023306"/>
    </source>
</evidence>
<dbReference type="GO" id="GO:0032153">
    <property type="term" value="C:cell division site"/>
    <property type="evidence" value="ECO:0007669"/>
    <property type="project" value="TreeGrafter"/>
</dbReference>
<dbReference type="InterPro" id="IPR043129">
    <property type="entry name" value="ATPase_NBD"/>
</dbReference>
<dbReference type="Gene3D" id="3.30.1490.110">
    <property type="match status" value="1"/>
</dbReference>
<dbReference type="AlphaFoldDB" id="A0AAV4F1M3"/>
<organism evidence="6 7">
    <name type="scientific">Elysia marginata</name>
    <dbReference type="NCBI Taxonomy" id="1093978"/>
    <lineage>
        <taxon>Eukaryota</taxon>
        <taxon>Metazoa</taxon>
        <taxon>Spiralia</taxon>
        <taxon>Lophotrochozoa</taxon>
        <taxon>Mollusca</taxon>
        <taxon>Gastropoda</taxon>
        <taxon>Heterobranchia</taxon>
        <taxon>Euthyneura</taxon>
        <taxon>Panpulmonata</taxon>
        <taxon>Sacoglossa</taxon>
        <taxon>Placobranchoidea</taxon>
        <taxon>Plakobranchidae</taxon>
        <taxon>Elysia</taxon>
    </lineage>
</organism>
<feature type="domain" description="SHS2" evidence="5">
    <location>
        <begin position="7"/>
        <end position="195"/>
    </location>
</feature>
<keyword evidence="3" id="KW-0472">Membrane</keyword>
<dbReference type="PANTHER" id="PTHR32432:SF4">
    <property type="entry name" value="CELL DIVISION PROTEIN FTSA"/>
    <property type="match status" value="1"/>
</dbReference>
<dbReference type="InterPro" id="IPR003494">
    <property type="entry name" value="SHS2_FtsA"/>
</dbReference>